<dbReference type="EMBL" id="FQUO01000002">
    <property type="protein sequence ID" value="SHE71227.1"/>
    <property type="molecule type" value="Genomic_DNA"/>
</dbReference>
<sequence>MLLDYTTLTVTLKEVAFKKEAALQAELERILQQNKADQPATPNSPVSKATHYYMVDLKPEQVEQILDILFELEASHVDEDGEATPTGSFYATLVDKWMALKYGG</sequence>
<dbReference type="AlphaFoldDB" id="A0A1M4VQV7"/>
<name>A0A1M4VQV7_9BACT</name>
<evidence type="ECO:0000313" key="1">
    <source>
        <dbReference type="EMBL" id="SHE71227.1"/>
    </source>
</evidence>
<accession>A0A1M4VQV7</accession>
<protein>
    <submittedName>
        <fullName evidence="1">Uncharacterized protein</fullName>
    </submittedName>
</protein>
<gene>
    <name evidence="1" type="ORF">SAMN05444008_102345</name>
</gene>
<dbReference type="OrthoDB" id="680918at2"/>
<proteinExistence type="predicted"/>
<evidence type="ECO:0000313" key="2">
    <source>
        <dbReference type="Proteomes" id="UP000184368"/>
    </source>
</evidence>
<dbReference type="Proteomes" id="UP000184368">
    <property type="component" value="Unassembled WGS sequence"/>
</dbReference>
<reference evidence="1 2" key="1">
    <citation type="submission" date="2016-11" db="EMBL/GenBank/DDBJ databases">
        <authorList>
            <person name="Jaros S."/>
            <person name="Januszkiewicz K."/>
            <person name="Wedrychowicz H."/>
        </authorList>
    </citation>
    <scope>NUCLEOTIDE SEQUENCE [LARGE SCALE GENOMIC DNA]</scope>
    <source>
        <strain evidence="1 2">DSM 26897</strain>
    </source>
</reference>
<organism evidence="1 2">
    <name type="scientific">Cnuella takakiae</name>
    <dbReference type="NCBI Taxonomy" id="1302690"/>
    <lineage>
        <taxon>Bacteria</taxon>
        <taxon>Pseudomonadati</taxon>
        <taxon>Bacteroidota</taxon>
        <taxon>Chitinophagia</taxon>
        <taxon>Chitinophagales</taxon>
        <taxon>Chitinophagaceae</taxon>
        <taxon>Cnuella</taxon>
    </lineage>
</organism>
<keyword evidence="2" id="KW-1185">Reference proteome</keyword>
<dbReference type="RefSeq" id="WP_073040100.1">
    <property type="nucleotide sequence ID" value="NZ_FQUO01000002.1"/>
</dbReference>